<evidence type="ECO:0000256" key="3">
    <source>
        <dbReference type="ARBA" id="ARBA00023163"/>
    </source>
</evidence>
<dbReference type="Gene3D" id="4.10.280.10">
    <property type="entry name" value="Helix-loop-helix DNA-binding domain"/>
    <property type="match status" value="1"/>
</dbReference>
<feature type="non-terminal residue" evidence="5">
    <location>
        <position position="1"/>
    </location>
</feature>
<evidence type="ECO:0008006" key="7">
    <source>
        <dbReference type="Google" id="ProtNLM"/>
    </source>
</evidence>
<evidence type="ECO:0000313" key="6">
    <source>
        <dbReference type="Proteomes" id="UP000316621"/>
    </source>
</evidence>
<evidence type="ECO:0000256" key="1">
    <source>
        <dbReference type="ARBA" id="ARBA00004123"/>
    </source>
</evidence>
<dbReference type="AlphaFoldDB" id="A0A4Y7KQP5"/>
<proteinExistence type="predicted"/>
<dbReference type="InterPro" id="IPR036638">
    <property type="entry name" value="HLH_DNA-bd_sf"/>
</dbReference>
<gene>
    <name evidence="5" type="ORF">C5167_051145</name>
</gene>
<dbReference type="InterPro" id="IPR051358">
    <property type="entry name" value="TF_AMS/ICE1/BHLH6-like"/>
</dbReference>
<dbReference type="PANTHER" id="PTHR31945">
    <property type="entry name" value="TRANSCRIPTION FACTOR SCREAM2-RELATED"/>
    <property type="match status" value="1"/>
</dbReference>
<accession>A0A4Y7KQP5</accession>
<dbReference type="GO" id="GO:0005634">
    <property type="term" value="C:nucleus"/>
    <property type="evidence" value="ECO:0007669"/>
    <property type="project" value="UniProtKB-SubCell"/>
</dbReference>
<dbReference type="GO" id="GO:0043565">
    <property type="term" value="F:sequence-specific DNA binding"/>
    <property type="evidence" value="ECO:0007669"/>
    <property type="project" value="TreeGrafter"/>
</dbReference>
<evidence type="ECO:0000256" key="4">
    <source>
        <dbReference type="ARBA" id="ARBA00023242"/>
    </source>
</evidence>
<dbReference type="PANTHER" id="PTHR31945:SF11">
    <property type="entry name" value="TRANSCRIPTION FACTOR ABORTED MICROSPORES"/>
    <property type="match status" value="1"/>
</dbReference>
<dbReference type="Proteomes" id="UP000316621">
    <property type="component" value="Chromosome 8"/>
</dbReference>
<keyword evidence="3" id="KW-0804">Transcription</keyword>
<dbReference type="SUPFAM" id="SSF47459">
    <property type="entry name" value="HLH, helix-loop-helix DNA-binding domain"/>
    <property type="match status" value="1"/>
</dbReference>
<keyword evidence="2" id="KW-0805">Transcription regulation</keyword>
<comment type="subcellular location">
    <subcellularLocation>
        <location evidence="1">Nucleus</location>
    </subcellularLocation>
</comment>
<keyword evidence="6" id="KW-1185">Reference proteome</keyword>
<dbReference type="EMBL" id="CM010722">
    <property type="protein sequence ID" value="RZC75663.1"/>
    <property type="molecule type" value="Genomic_DNA"/>
</dbReference>
<protein>
    <recommendedName>
        <fullName evidence="7">BHLH domain-containing protein</fullName>
    </recommendedName>
</protein>
<name>A0A4Y7KQP5_PAPSO</name>
<keyword evidence="4" id="KW-0539">Nucleus</keyword>
<evidence type="ECO:0000256" key="2">
    <source>
        <dbReference type="ARBA" id="ARBA00023015"/>
    </source>
</evidence>
<sequence length="219" mass="24886">LITDIRQLHLFGVAGILGGTVTAPYIRELHLFVLASSREISSASSNDNCSSNPCTDDEDELNEQLRSLLSLLPTNVTQTDPISILEQTRDYLRRIHEETERLEKEMESQPHHLENLNQRRIANSSSQRPLQILRVETDNIRGEREFVVRILWKRLGPGAAAEVQRAIEVCVLNVKSSSILVPSFLNPDEMKTTAYVKVKKGRNMTEKKLRDLLLSRFPS</sequence>
<evidence type="ECO:0000313" key="5">
    <source>
        <dbReference type="EMBL" id="RZC75663.1"/>
    </source>
</evidence>
<dbReference type="GO" id="GO:0003700">
    <property type="term" value="F:DNA-binding transcription factor activity"/>
    <property type="evidence" value="ECO:0007669"/>
    <property type="project" value="TreeGrafter"/>
</dbReference>
<organism evidence="5 6">
    <name type="scientific">Papaver somniferum</name>
    <name type="common">Opium poppy</name>
    <dbReference type="NCBI Taxonomy" id="3469"/>
    <lineage>
        <taxon>Eukaryota</taxon>
        <taxon>Viridiplantae</taxon>
        <taxon>Streptophyta</taxon>
        <taxon>Embryophyta</taxon>
        <taxon>Tracheophyta</taxon>
        <taxon>Spermatophyta</taxon>
        <taxon>Magnoliopsida</taxon>
        <taxon>Ranunculales</taxon>
        <taxon>Papaveraceae</taxon>
        <taxon>Papaveroideae</taxon>
        <taxon>Papaver</taxon>
    </lineage>
</organism>
<dbReference type="Gramene" id="RZC75663">
    <property type="protein sequence ID" value="RZC75663"/>
    <property type="gene ID" value="C5167_051145"/>
</dbReference>
<dbReference type="OMA" id="PYIRELH"/>
<dbReference type="GO" id="GO:0046983">
    <property type="term" value="F:protein dimerization activity"/>
    <property type="evidence" value="ECO:0007669"/>
    <property type="project" value="InterPro"/>
</dbReference>
<reference evidence="5 6" key="1">
    <citation type="journal article" date="2018" name="Science">
        <title>The opium poppy genome and morphinan production.</title>
        <authorList>
            <person name="Guo L."/>
            <person name="Winzer T."/>
            <person name="Yang X."/>
            <person name="Li Y."/>
            <person name="Ning Z."/>
            <person name="He Z."/>
            <person name="Teodor R."/>
            <person name="Lu Y."/>
            <person name="Bowser T.A."/>
            <person name="Graham I.A."/>
            <person name="Ye K."/>
        </authorList>
    </citation>
    <scope>NUCLEOTIDE SEQUENCE [LARGE SCALE GENOMIC DNA]</scope>
    <source>
        <strain evidence="6">cv. HN1</strain>
        <tissue evidence="5">Leaves</tissue>
    </source>
</reference>